<evidence type="ECO:0000256" key="1">
    <source>
        <dbReference type="ARBA" id="ARBA00022723"/>
    </source>
</evidence>
<sequence length="882" mass="99444">MKGLPSELLHGEWQCQREIDLLKRTLVAHQQLTSRLQAMARELRGERYYPLQTETKQLRVRVYHTYIPPVEAAENTPATPGRWTLKIEGIDAAAGEPTIVKFSSYFRKASIELDPHLYSDHVIEWTSFQKTSHDVDGIEVSRTGSTAHTVKIKLLPAQTPERFTISPELEAAIGQYLGPAKAYTKQDIVLAMWEYIKLRNLIKADDCRVVQCDDRLLKVLNCVSLPFTSIVVALKQHLTPINRINLEYTLSLSTACESELLDEKFFDISVAATSELDKSRAHALKECEELQQDQKKELTLLKEQELDILERLQMYTRKKEWMTQFAEDPCGFMADVKKSQLADEEILAAETGLDEFNIPRPQQFTQPWVRETLMQQSATRLRCDPTDYAKRQQEKKERAKEIREQRQRGIFSDEHTFSPKVNSRARAHPTPPGSREEPDQASKSDSMAYRNYSHSNNHQDKEDGSDALDNLSRRYPKKAPTTPQQMAALHVMPLEPEHDTLFREVKRATGREIEDLPIKKTLAPPRTGNHNGPCLRNSSCGCPKCGGGGVASSNLSSADAQEAPIRRREPKSVPSTDPYRENVVMASQSEMGNSLMLLKSKMSRRKARSAPTNQASLFVEKNTPSAVIHSARFPSSTSMSRDTPSPQPRQPVAPRRTPAQDVPAPPTKRKSPLGNVDEDFTADTRYPAPISTGFNLSEELDENGDGSEQMEQCHNCSRKFNVASLQKHQKICEKVFSGHRKVFNMAAKRLEGTEAEKLAKEAKAKTKGITRKAPLSATEQPIKVKNVADWKQKSEMFRNAMKASRDVSKALKEGKELPPVMPSAPDPSLIQCEYCSRRFNEKAAERHINFCREKSQRDNIKGGAKRTPAPKPGSRAAATRKR</sequence>
<gene>
    <name evidence="9" type="ORF">AM587_10012993</name>
</gene>
<dbReference type="Proteomes" id="UP000052943">
    <property type="component" value="Unassembled WGS sequence"/>
</dbReference>
<dbReference type="Gene3D" id="1.10.245.10">
    <property type="entry name" value="SWIB/MDM2 domain"/>
    <property type="match status" value="1"/>
</dbReference>
<dbReference type="InterPro" id="IPR019835">
    <property type="entry name" value="SWIB_domain"/>
</dbReference>
<name>A0A0W8CRD1_PHYNI</name>
<dbReference type="PROSITE" id="PS52027">
    <property type="entry name" value="ZF_C2HC_C3H"/>
    <property type="match status" value="2"/>
</dbReference>
<accession>A0A0W8CRD1</accession>
<dbReference type="EMBL" id="LNFO01002240">
    <property type="protein sequence ID" value="KUF86597.1"/>
    <property type="molecule type" value="Genomic_DNA"/>
</dbReference>
<evidence type="ECO:0000256" key="2">
    <source>
        <dbReference type="ARBA" id="ARBA00022737"/>
    </source>
</evidence>
<dbReference type="InterPro" id="IPR049899">
    <property type="entry name" value="Znf_C2HC_C3H"/>
</dbReference>
<dbReference type="PROSITE" id="PS51925">
    <property type="entry name" value="SWIB_MDM2"/>
    <property type="match status" value="1"/>
</dbReference>
<feature type="compositionally biased region" description="Basic and acidic residues" evidence="6">
    <location>
        <begin position="381"/>
        <end position="417"/>
    </location>
</feature>
<dbReference type="Pfam" id="PF13913">
    <property type="entry name" value="zf-C2HC_2"/>
    <property type="match status" value="2"/>
</dbReference>
<evidence type="ECO:0000259" key="8">
    <source>
        <dbReference type="PROSITE" id="PS52027"/>
    </source>
</evidence>
<dbReference type="GO" id="GO:0008270">
    <property type="term" value="F:zinc ion binding"/>
    <property type="evidence" value="ECO:0007669"/>
    <property type="project" value="UniProtKB-KW"/>
</dbReference>
<keyword evidence="3 5" id="KW-0863">Zinc-finger</keyword>
<keyword evidence="2" id="KW-0677">Repeat</keyword>
<evidence type="ECO:0000313" key="9">
    <source>
        <dbReference type="EMBL" id="KUF86597.1"/>
    </source>
</evidence>
<feature type="region of interest" description="Disordered" evidence="6">
    <location>
        <begin position="628"/>
        <end position="696"/>
    </location>
</feature>
<evidence type="ECO:0000256" key="6">
    <source>
        <dbReference type="SAM" id="MobiDB-lite"/>
    </source>
</evidence>
<dbReference type="Pfam" id="PF02201">
    <property type="entry name" value="SWIB"/>
    <property type="match status" value="1"/>
</dbReference>
<dbReference type="CDD" id="cd00855">
    <property type="entry name" value="SWIB-MDM2"/>
    <property type="match status" value="1"/>
</dbReference>
<protein>
    <submittedName>
        <fullName evidence="9">SWI/SNF complex component SNF12</fullName>
    </submittedName>
</protein>
<proteinExistence type="predicted"/>
<evidence type="ECO:0000313" key="10">
    <source>
        <dbReference type="Proteomes" id="UP000052943"/>
    </source>
</evidence>
<organism evidence="9 10">
    <name type="scientific">Phytophthora nicotianae</name>
    <name type="common">Potato buckeye rot agent</name>
    <name type="synonym">Phytophthora parasitica</name>
    <dbReference type="NCBI Taxonomy" id="4792"/>
    <lineage>
        <taxon>Eukaryota</taxon>
        <taxon>Sar</taxon>
        <taxon>Stramenopiles</taxon>
        <taxon>Oomycota</taxon>
        <taxon>Peronosporomycetes</taxon>
        <taxon>Peronosporales</taxon>
        <taxon>Peronosporaceae</taxon>
        <taxon>Phytophthora</taxon>
    </lineage>
</organism>
<feature type="compositionally biased region" description="Polar residues" evidence="6">
    <location>
        <begin position="633"/>
        <end position="644"/>
    </location>
</feature>
<feature type="region of interest" description="Disordered" evidence="6">
    <location>
        <begin position="380"/>
        <end position="484"/>
    </location>
</feature>
<evidence type="ECO:0000256" key="3">
    <source>
        <dbReference type="ARBA" id="ARBA00022771"/>
    </source>
</evidence>
<dbReference type="AlphaFoldDB" id="A0A0W8CRD1"/>
<dbReference type="OrthoDB" id="10066537at2759"/>
<dbReference type="InterPro" id="IPR026319">
    <property type="entry name" value="ZC2HC1A/B-like"/>
</dbReference>
<dbReference type="STRING" id="4790.A0A0W8CRD1"/>
<comment type="caution">
    <text evidence="9">The sequence shown here is derived from an EMBL/GenBank/DDBJ whole genome shotgun (WGS) entry which is preliminary data.</text>
</comment>
<dbReference type="InterPro" id="IPR036885">
    <property type="entry name" value="SWIB_MDM2_dom_sf"/>
</dbReference>
<dbReference type="SMART" id="SM00151">
    <property type="entry name" value="SWIB"/>
    <property type="match status" value="1"/>
</dbReference>
<dbReference type="PANTHER" id="PTHR13555:SF36">
    <property type="entry name" value="ZINC FINGER C2HC DOMAIN-CONTAINING PROTEIN 1B"/>
    <property type="match status" value="1"/>
</dbReference>
<keyword evidence="1" id="KW-0479">Metal-binding</keyword>
<feature type="domain" description="C2HC/C3H-type" evidence="8">
    <location>
        <begin position="709"/>
        <end position="738"/>
    </location>
</feature>
<evidence type="ECO:0000259" key="7">
    <source>
        <dbReference type="PROSITE" id="PS51925"/>
    </source>
</evidence>
<feature type="domain" description="DM2" evidence="7">
    <location>
        <begin position="158"/>
        <end position="240"/>
    </location>
</feature>
<evidence type="ECO:0000256" key="5">
    <source>
        <dbReference type="PROSITE-ProRule" id="PRU01371"/>
    </source>
</evidence>
<keyword evidence="4" id="KW-0862">Zinc</keyword>
<reference evidence="9 10" key="1">
    <citation type="submission" date="2015-11" db="EMBL/GenBank/DDBJ databases">
        <title>Genomes and virulence difference between two physiological races of Phytophthora nicotianae.</title>
        <authorList>
            <person name="Liu H."/>
            <person name="Ma X."/>
            <person name="Yu H."/>
            <person name="Fang D."/>
            <person name="Li Y."/>
            <person name="Wang X."/>
            <person name="Wang W."/>
            <person name="Dong Y."/>
            <person name="Xiao B."/>
        </authorList>
    </citation>
    <scope>NUCLEOTIDE SEQUENCE [LARGE SCALE GENOMIC DNA]</scope>
    <source>
        <strain evidence="10">race 0</strain>
    </source>
</reference>
<feature type="region of interest" description="Disordered" evidence="6">
    <location>
        <begin position="852"/>
        <end position="882"/>
    </location>
</feature>
<dbReference type="InterPro" id="IPR003121">
    <property type="entry name" value="SWIB_MDM2_domain"/>
</dbReference>
<feature type="region of interest" description="Disordered" evidence="6">
    <location>
        <begin position="550"/>
        <end position="578"/>
    </location>
</feature>
<dbReference type="Gene3D" id="3.30.160.60">
    <property type="entry name" value="Classic Zinc Finger"/>
    <property type="match status" value="1"/>
</dbReference>
<evidence type="ECO:0000256" key="4">
    <source>
        <dbReference type="ARBA" id="ARBA00022833"/>
    </source>
</evidence>
<feature type="domain" description="C2HC/C3H-type" evidence="8">
    <location>
        <begin position="828"/>
        <end position="857"/>
    </location>
</feature>
<dbReference type="PANTHER" id="PTHR13555">
    <property type="entry name" value="C2H2 ZINC FINGER CGI-62-RELATED"/>
    <property type="match status" value="1"/>
</dbReference>
<dbReference type="SUPFAM" id="SSF47592">
    <property type="entry name" value="SWIB/MDM2 domain"/>
    <property type="match status" value="1"/>
</dbReference>